<evidence type="ECO:0000256" key="1">
    <source>
        <dbReference type="SAM" id="MobiDB-lite"/>
    </source>
</evidence>
<reference evidence="2 3" key="1">
    <citation type="submission" date="2016-04" db="EMBL/GenBank/DDBJ databases">
        <title>Acidithiobacillus ferrooxidans genome sequencing and assembly.</title>
        <authorList>
            <person name="Zhou Z."/>
        </authorList>
    </citation>
    <scope>NUCLEOTIDE SEQUENCE [LARGE SCALE GENOMIC DNA]</scope>
    <source>
        <strain evidence="2 3">BY0502</strain>
    </source>
</reference>
<organism evidence="2 3">
    <name type="scientific">Acidithiobacillus ferrooxidans</name>
    <name type="common">Thiobacillus ferrooxidans</name>
    <dbReference type="NCBI Taxonomy" id="920"/>
    <lineage>
        <taxon>Bacteria</taxon>
        <taxon>Pseudomonadati</taxon>
        <taxon>Pseudomonadota</taxon>
        <taxon>Acidithiobacillia</taxon>
        <taxon>Acidithiobacillales</taxon>
        <taxon>Acidithiobacillaceae</taxon>
        <taxon>Acidithiobacillus</taxon>
    </lineage>
</organism>
<sequence>MNEEKIIEAQALAQDARVAPAPVAADLVAEARELAAEGWMEADHGRGNNAREDPESAEAISETAEEAIDMAVGSPLPDMAVLPTGGILEMGHVINLLCAAVPDTGTGDSPDATRGADHGTVPTPENPVYGAVYGRRH</sequence>
<feature type="region of interest" description="Disordered" evidence="1">
    <location>
        <begin position="39"/>
        <end position="59"/>
    </location>
</feature>
<feature type="region of interest" description="Disordered" evidence="1">
    <location>
        <begin position="102"/>
        <end position="137"/>
    </location>
</feature>
<gene>
    <name evidence="2" type="ORF">A4H96_04565</name>
</gene>
<dbReference type="AlphaFoldDB" id="A0A179BLC6"/>
<accession>A0A179BLC6</accession>
<evidence type="ECO:0000313" key="2">
    <source>
        <dbReference type="EMBL" id="OAP92189.1"/>
    </source>
</evidence>
<evidence type="ECO:0000313" key="3">
    <source>
        <dbReference type="Proteomes" id="UP000078302"/>
    </source>
</evidence>
<dbReference type="EMBL" id="LVXZ01000046">
    <property type="protein sequence ID" value="OAP92189.1"/>
    <property type="molecule type" value="Genomic_DNA"/>
</dbReference>
<protein>
    <submittedName>
        <fullName evidence="2">Uncharacterized protein</fullName>
    </submittedName>
</protein>
<dbReference type="RefSeq" id="WP_064218496.1">
    <property type="nucleotide sequence ID" value="NZ_LVXZ01000046.1"/>
</dbReference>
<comment type="caution">
    <text evidence="2">The sequence shown here is derived from an EMBL/GenBank/DDBJ whole genome shotgun (WGS) entry which is preliminary data.</text>
</comment>
<dbReference type="Proteomes" id="UP000078302">
    <property type="component" value="Unassembled WGS sequence"/>
</dbReference>
<feature type="compositionally biased region" description="Basic and acidic residues" evidence="1">
    <location>
        <begin position="39"/>
        <end position="54"/>
    </location>
</feature>
<proteinExistence type="predicted"/>
<keyword evidence="3" id="KW-1185">Reference proteome</keyword>
<name>A0A179BLC6_ACIFR</name>